<evidence type="ECO:0000256" key="5">
    <source>
        <dbReference type="PROSITE-ProRule" id="PRU01248"/>
    </source>
</evidence>
<evidence type="ECO:0000256" key="4">
    <source>
        <dbReference type="ARBA" id="ARBA00023172"/>
    </source>
</evidence>
<evidence type="ECO:0000256" key="3">
    <source>
        <dbReference type="ARBA" id="ARBA00023125"/>
    </source>
</evidence>
<evidence type="ECO:0000256" key="1">
    <source>
        <dbReference type="ARBA" id="ARBA00008857"/>
    </source>
</evidence>
<gene>
    <name evidence="9" type="ORF">CUU80_06655</name>
</gene>
<protein>
    <submittedName>
        <fullName evidence="9">Site-specific integrase</fullName>
    </submittedName>
</protein>
<comment type="similarity">
    <text evidence="1">Belongs to the 'phage' integrase family.</text>
</comment>
<evidence type="ECO:0000313" key="9">
    <source>
        <dbReference type="EMBL" id="PJM79014.1"/>
    </source>
</evidence>
<accession>A0A2M9HQB8</accession>
<dbReference type="PANTHER" id="PTHR30629:SF2">
    <property type="entry name" value="PROPHAGE INTEGRASE INTS-RELATED"/>
    <property type="match status" value="1"/>
</dbReference>
<keyword evidence="2" id="KW-0229">DNA integration</keyword>
<dbReference type="PANTHER" id="PTHR30629">
    <property type="entry name" value="PROPHAGE INTEGRASE"/>
    <property type="match status" value="1"/>
</dbReference>
<dbReference type="Gene3D" id="1.10.150.130">
    <property type="match status" value="1"/>
</dbReference>
<dbReference type="Proteomes" id="UP000228755">
    <property type="component" value="Unassembled WGS sequence"/>
</dbReference>
<dbReference type="GO" id="GO:0003677">
    <property type="term" value="F:DNA binding"/>
    <property type="evidence" value="ECO:0007669"/>
    <property type="project" value="UniProtKB-UniRule"/>
</dbReference>
<dbReference type="InterPro" id="IPR013762">
    <property type="entry name" value="Integrase-like_cat_sf"/>
</dbReference>
<dbReference type="GO" id="GO:0015074">
    <property type="term" value="P:DNA integration"/>
    <property type="evidence" value="ECO:0007669"/>
    <property type="project" value="UniProtKB-KW"/>
</dbReference>
<dbReference type="InterPro" id="IPR044068">
    <property type="entry name" value="CB"/>
</dbReference>
<dbReference type="InterPro" id="IPR011010">
    <property type="entry name" value="DNA_brk_join_enz"/>
</dbReference>
<dbReference type="Pfam" id="PF00589">
    <property type="entry name" value="Phage_integrase"/>
    <property type="match status" value="1"/>
</dbReference>
<dbReference type="PROSITE" id="PS51900">
    <property type="entry name" value="CB"/>
    <property type="match status" value="1"/>
</dbReference>
<dbReference type="GO" id="GO:0006310">
    <property type="term" value="P:DNA recombination"/>
    <property type="evidence" value="ECO:0007669"/>
    <property type="project" value="UniProtKB-KW"/>
</dbReference>
<feature type="domain" description="Tyr recombinase" evidence="7">
    <location>
        <begin position="179"/>
        <end position="376"/>
    </location>
</feature>
<sequence>MMARPRIPIGSHGKLSEPVEKSPGKWTVYCRVRLQDGSFKQIERTRTSKIKASIACEQAATELGSKQLGTLSSDMRMTNLADRYLAEKRELRSVGTLTVYESVVEKHIKPEFKNLTIGEADSPERLQAYVRRVQKKHGAGAAKSVRTVLSGMFGMAVRNGAIPRNPVRELEGIRKKGKVGSDAIPLEDVPSFLDAVEGCTFLRERDEVDLLRFLLGVGFRAGEALGLCWDMVDFQNGKISVERISKRQPGKGMFLQDHPKTEKSRRTISAPLFIMDMLKRRRSTVIATPQGLVFPTPDGAIMDVNLLDRHLRKVRKGLGFSYITSHSFRKTVATMLADAGMSSMDIADYLGHSKAEITERVYIQRNRKSSEAAALIDAAYSGAAS</sequence>
<dbReference type="SUPFAM" id="SSF56349">
    <property type="entry name" value="DNA breaking-rejoining enzymes"/>
    <property type="match status" value="1"/>
</dbReference>
<evidence type="ECO:0000259" key="8">
    <source>
        <dbReference type="PROSITE" id="PS51900"/>
    </source>
</evidence>
<feature type="domain" description="Core-binding (CB)" evidence="8">
    <location>
        <begin position="75"/>
        <end position="157"/>
    </location>
</feature>
<organism evidence="9 10">
    <name type="scientific">Bifidobacterium scaligerum</name>
    <dbReference type="NCBI Taxonomy" id="2052656"/>
    <lineage>
        <taxon>Bacteria</taxon>
        <taxon>Bacillati</taxon>
        <taxon>Actinomycetota</taxon>
        <taxon>Actinomycetes</taxon>
        <taxon>Bifidobacteriales</taxon>
        <taxon>Bifidobacteriaceae</taxon>
        <taxon>Bifidobacterium</taxon>
    </lineage>
</organism>
<dbReference type="InterPro" id="IPR002104">
    <property type="entry name" value="Integrase_catalytic"/>
</dbReference>
<dbReference type="OrthoDB" id="4326943at2"/>
<dbReference type="CDD" id="cd01189">
    <property type="entry name" value="INT_ICEBs1_C_like"/>
    <property type="match status" value="1"/>
</dbReference>
<dbReference type="Pfam" id="PF22022">
    <property type="entry name" value="Phage_int_M"/>
    <property type="match status" value="1"/>
</dbReference>
<evidence type="ECO:0000259" key="7">
    <source>
        <dbReference type="PROSITE" id="PS51898"/>
    </source>
</evidence>
<feature type="region of interest" description="Disordered" evidence="6">
    <location>
        <begin position="1"/>
        <end position="20"/>
    </location>
</feature>
<name>A0A2M9HQB8_9BIFI</name>
<evidence type="ECO:0000256" key="6">
    <source>
        <dbReference type="SAM" id="MobiDB-lite"/>
    </source>
</evidence>
<dbReference type="InterPro" id="IPR050808">
    <property type="entry name" value="Phage_Integrase"/>
</dbReference>
<dbReference type="Gene3D" id="1.10.443.10">
    <property type="entry name" value="Intergrase catalytic core"/>
    <property type="match status" value="1"/>
</dbReference>
<reference evidence="9 10" key="1">
    <citation type="submission" date="2017-11" db="EMBL/GenBank/DDBJ databases">
        <title>Draft genome sequences of strains TRE 1, TRE D, TRE H and TRI 7, isolated from tamarins, belonging to four potential novel Bifidobacterium species.</title>
        <authorList>
            <person name="Mattarelli P."/>
            <person name="Modesto M."/>
            <person name="Bonetti A."/>
            <person name="Puglisi E."/>
            <person name="Morelli L."/>
        </authorList>
    </citation>
    <scope>NUCLEOTIDE SEQUENCE [LARGE SCALE GENOMIC DNA]</scope>
    <source>
        <strain evidence="10">TRED</strain>
    </source>
</reference>
<dbReference type="InterPro" id="IPR010998">
    <property type="entry name" value="Integrase_recombinase_N"/>
</dbReference>
<evidence type="ECO:0000256" key="2">
    <source>
        <dbReference type="ARBA" id="ARBA00022908"/>
    </source>
</evidence>
<keyword evidence="3 5" id="KW-0238">DNA-binding</keyword>
<proteinExistence type="inferred from homology"/>
<dbReference type="AlphaFoldDB" id="A0A2M9HQB8"/>
<keyword evidence="4" id="KW-0233">DNA recombination</keyword>
<dbReference type="PROSITE" id="PS51898">
    <property type="entry name" value="TYR_RECOMBINASE"/>
    <property type="match status" value="1"/>
</dbReference>
<dbReference type="InterPro" id="IPR053876">
    <property type="entry name" value="Phage_int_M"/>
</dbReference>
<evidence type="ECO:0000313" key="10">
    <source>
        <dbReference type="Proteomes" id="UP000228755"/>
    </source>
</evidence>
<keyword evidence="10" id="KW-1185">Reference proteome</keyword>
<comment type="caution">
    <text evidence="9">The sequence shown here is derived from an EMBL/GenBank/DDBJ whole genome shotgun (WGS) entry which is preliminary data.</text>
</comment>
<dbReference type="EMBL" id="PGLQ01000003">
    <property type="protein sequence ID" value="PJM79014.1"/>
    <property type="molecule type" value="Genomic_DNA"/>
</dbReference>